<dbReference type="GeneID" id="81438870"/>
<keyword evidence="4 7" id="KW-0472">Membrane</keyword>
<proteinExistence type="inferred from homology"/>
<evidence type="ECO:0000259" key="8">
    <source>
        <dbReference type="Pfam" id="PF20684"/>
    </source>
</evidence>
<organism evidence="9 10">
    <name type="scientific">Penicillium cataractarum</name>
    <dbReference type="NCBI Taxonomy" id="2100454"/>
    <lineage>
        <taxon>Eukaryota</taxon>
        <taxon>Fungi</taxon>
        <taxon>Dikarya</taxon>
        <taxon>Ascomycota</taxon>
        <taxon>Pezizomycotina</taxon>
        <taxon>Eurotiomycetes</taxon>
        <taxon>Eurotiomycetidae</taxon>
        <taxon>Eurotiales</taxon>
        <taxon>Aspergillaceae</taxon>
        <taxon>Penicillium</taxon>
    </lineage>
</organism>
<dbReference type="Pfam" id="PF20684">
    <property type="entry name" value="Fung_rhodopsin"/>
    <property type="match status" value="1"/>
</dbReference>
<keyword evidence="3 7" id="KW-1133">Transmembrane helix</keyword>
<comment type="subcellular location">
    <subcellularLocation>
        <location evidence="1">Membrane</location>
        <topology evidence="1">Multi-pass membrane protein</topology>
    </subcellularLocation>
</comment>
<feature type="transmembrane region" description="Helical" evidence="7">
    <location>
        <begin position="20"/>
        <end position="40"/>
    </location>
</feature>
<dbReference type="EMBL" id="JAPZBS010000005">
    <property type="protein sequence ID" value="KAJ5370670.1"/>
    <property type="molecule type" value="Genomic_DNA"/>
</dbReference>
<name>A0A9W9S2G4_9EURO</name>
<feature type="transmembrane region" description="Helical" evidence="7">
    <location>
        <begin position="107"/>
        <end position="129"/>
    </location>
</feature>
<feature type="transmembrane region" description="Helical" evidence="7">
    <location>
        <begin position="71"/>
        <end position="95"/>
    </location>
</feature>
<dbReference type="RefSeq" id="XP_056555104.1">
    <property type="nucleotide sequence ID" value="XM_056699691.1"/>
</dbReference>
<dbReference type="PANTHER" id="PTHR33048:SF47">
    <property type="entry name" value="INTEGRAL MEMBRANE PROTEIN-RELATED"/>
    <property type="match status" value="1"/>
</dbReference>
<evidence type="ECO:0000256" key="1">
    <source>
        <dbReference type="ARBA" id="ARBA00004141"/>
    </source>
</evidence>
<protein>
    <recommendedName>
        <fullName evidence="8">Rhodopsin domain-containing protein</fullName>
    </recommendedName>
</protein>
<dbReference type="PANTHER" id="PTHR33048">
    <property type="entry name" value="PTH11-LIKE INTEGRAL MEMBRANE PROTEIN (AFU_ORTHOLOGUE AFUA_5G11245)"/>
    <property type="match status" value="1"/>
</dbReference>
<comment type="caution">
    <text evidence="9">The sequence shown here is derived from an EMBL/GenBank/DDBJ whole genome shotgun (WGS) entry which is preliminary data.</text>
</comment>
<evidence type="ECO:0000256" key="3">
    <source>
        <dbReference type="ARBA" id="ARBA00022989"/>
    </source>
</evidence>
<evidence type="ECO:0000256" key="5">
    <source>
        <dbReference type="ARBA" id="ARBA00038359"/>
    </source>
</evidence>
<dbReference type="Proteomes" id="UP001147782">
    <property type="component" value="Unassembled WGS sequence"/>
</dbReference>
<keyword evidence="10" id="KW-1185">Reference proteome</keyword>
<feature type="compositionally biased region" description="Polar residues" evidence="6">
    <location>
        <begin position="328"/>
        <end position="340"/>
    </location>
</feature>
<dbReference type="GO" id="GO:0016020">
    <property type="term" value="C:membrane"/>
    <property type="evidence" value="ECO:0007669"/>
    <property type="project" value="UniProtKB-SubCell"/>
</dbReference>
<reference evidence="9" key="2">
    <citation type="journal article" date="2023" name="IMA Fungus">
        <title>Comparative genomic study of the Penicillium genus elucidates a diverse pangenome and 15 lateral gene transfer events.</title>
        <authorList>
            <person name="Petersen C."/>
            <person name="Sorensen T."/>
            <person name="Nielsen M.R."/>
            <person name="Sondergaard T.E."/>
            <person name="Sorensen J.L."/>
            <person name="Fitzpatrick D.A."/>
            <person name="Frisvad J.C."/>
            <person name="Nielsen K.L."/>
        </authorList>
    </citation>
    <scope>NUCLEOTIDE SEQUENCE</scope>
    <source>
        <strain evidence="9">IBT 29864</strain>
    </source>
</reference>
<feature type="transmembrane region" description="Helical" evidence="7">
    <location>
        <begin position="221"/>
        <end position="240"/>
    </location>
</feature>
<evidence type="ECO:0000256" key="4">
    <source>
        <dbReference type="ARBA" id="ARBA00023136"/>
    </source>
</evidence>
<evidence type="ECO:0000313" key="10">
    <source>
        <dbReference type="Proteomes" id="UP001147782"/>
    </source>
</evidence>
<feature type="domain" description="Rhodopsin" evidence="8">
    <location>
        <begin position="37"/>
        <end position="284"/>
    </location>
</feature>
<evidence type="ECO:0000256" key="7">
    <source>
        <dbReference type="SAM" id="Phobius"/>
    </source>
</evidence>
<comment type="similarity">
    <text evidence="5">Belongs to the SAT4 family.</text>
</comment>
<feature type="transmembrane region" description="Helical" evidence="7">
    <location>
        <begin position="141"/>
        <end position="165"/>
    </location>
</feature>
<feature type="region of interest" description="Disordered" evidence="6">
    <location>
        <begin position="301"/>
        <end position="340"/>
    </location>
</feature>
<feature type="compositionally biased region" description="Polar residues" evidence="6">
    <location>
        <begin position="301"/>
        <end position="310"/>
    </location>
</feature>
<keyword evidence="2 7" id="KW-0812">Transmembrane</keyword>
<reference evidence="9" key="1">
    <citation type="submission" date="2022-11" db="EMBL/GenBank/DDBJ databases">
        <authorList>
            <person name="Petersen C."/>
        </authorList>
    </citation>
    <scope>NUCLEOTIDE SEQUENCE</scope>
    <source>
        <strain evidence="9">IBT 29864</strain>
    </source>
</reference>
<feature type="compositionally biased region" description="Basic and acidic residues" evidence="6">
    <location>
        <begin position="311"/>
        <end position="321"/>
    </location>
</feature>
<dbReference type="InterPro" id="IPR049326">
    <property type="entry name" value="Rhodopsin_dom_fungi"/>
</dbReference>
<accession>A0A9W9S2G4</accession>
<dbReference type="InterPro" id="IPR052337">
    <property type="entry name" value="SAT4-like"/>
</dbReference>
<dbReference type="AlphaFoldDB" id="A0A9W9S2G4"/>
<evidence type="ECO:0000256" key="2">
    <source>
        <dbReference type="ARBA" id="ARBA00022692"/>
    </source>
</evidence>
<evidence type="ECO:0000256" key="6">
    <source>
        <dbReference type="SAM" id="MobiDB-lite"/>
    </source>
</evidence>
<dbReference type="OrthoDB" id="10017208at2759"/>
<gene>
    <name evidence="9" type="ORF">N7496_006762</name>
</gene>
<feature type="transmembrane region" description="Helical" evidence="7">
    <location>
        <begin position="185"/>
        <end position="209"/>
    </location>
</feature>
<evidence type="ECO:0000313" key="9">
    <source>
        <dbReference type="EMBL" id="KAJ5370670.1"/>
    </source>
</evidence>
<sequence length="340" mass="37722">MSTTSQDATGVDHDNLRHVVITSTCFAFILSTTAVGFRILSRKINGTGLFIDDYLMLSALLEQQSNHAWKLWEWGISIAGVVLLYNGLGTHIVYVKPEQLTVYLKTLFTGSILYTLCVASIKLSILMLYKRLFPVKPMDIAVKVVSMIIILWAACGILAGCFTCIPTEKLWNPMIPGGCMDLGKFYYGLQIPNIVTDAIILVMPMHTVWGLPISKAQKTGLSIIFVLGFLTLIFDIVRLVSLIDLSKAGDDITYTQVNPSVWTCIEPAVGIVAACLSNMRPLFKLVHRKVWMRHVGSTKNTSQQEIVGSNSEKRWTRDTTRDTPSPTLHSQTTHSQESPA</sequence>